<gene>
    <name evidence="3" type="ORF">PPG34_01465</name>
</gene>
<dbReference type="Proteomes" id="UP001250932">
    <property type="component" value="Unassembled WGS sequence"/>
</dbReference>
<dbReference type="Pfam" id="PF07811">
    <property type="entry name" value="TadE"/>
    <property type="match status" value="1"/>
</dbReference>
<feature type="domain" description="TadE-like" evidence="2">
    <location>
        <begin position="11"/>
        <end position="51"/>
    </location>
</feature>
<dbReference type="EMBL" id="JAQOUE010000001">
    <property type="protein sequence ID" value="MDT7040997.1"/>
    <property type="molecule type" value="Genomic_DNA"/>
</dbReference>
<evidence type="ECO:0000259" key="2">
    <source>
        <dbReference type="Pfam" id="PF07811"/>
    </source>
</evidence>
<keyword evidence="1" id="KW-0812">Transmembrane</keyword>
<reference evidence="3 4" key="1">
    <citation type="journal article" date="2023" name="ISME J.">
        <title>Cultivation and genomic characterization of novel and ubiquitous marine nitrite-oxidizing bacteria from the Nitrospirales.</title>
        <authorList>
            <person name="Mueller A.J."/>
            <person name="Daebeler A."/>
            <person name="Herbold C.W."/>
            <person name="Kirkegaard R.H."/>
            <person name="Daims H."/>
        </authorList>
    </citation>
    <scope>NUCLEOTIDE SEQUENCE [LARGE SCALE GENOMIC DNA]</scope>
    <source>
        <strain evidence="3 4">EB</strain>
    </source>
</reference>
<organism evidence="3 4">
    <name type="scientific">Candidatus Nitronereus thalassa</name>
    <dbReference type="NCBI Taxonomy" id="3020898"/>
    <lineage>
        <taxon>Bacteria</taxon>
        <taxon>Pseudomonadati</taxon>
        <taxon>Nitrospirota</taxon>
        <taxon>Nitrospiria</taxon>
        <taxon>Nitrospirales</taxon>
        <taxon>Nitrospiraceae</taxon>
        <taxon>Candidatus Nitronereus</taxon>
    </lineage>
</organism>
<dbReference type="InterPro" id="IPR012495">
    <property type="entry name" value="TadE-like_dom"/>
</dbReference>
<evidence type="ECO:0000313" key="4">
    <source>
        <dbReference type="Proteomes" id="UP001250932"/>
    </source>
</evidence>
<sequence>MANHIVRNQKGMAAVEFSVLVSIALLIIFVIVDFGTLIQAQAVVTNITREGGSLASRDLKNGSDLLDLMAESSAPLNFTQNPELYKIYLAKADAGENASNPDPTCTVQELGSLDAIAGNGVDSPANSPTCDLPQNLYDLLKYDDSVEVQAAPISQFTIVKVYYVHQPVTPLEEFFNASGHTVNNYDLYDELGQYGQDGESDGILITSKAVF</sequence>
<dbReference type="RefSeq" id="WP_313831356.1">
    <property type="nucleotide sequence ID" value="NZ_JAQOUE010000001.1"/>
</dbReference>
<evidence type="ECO:0000256" key="1">
    <source>
        <dbReference type="SAM" id="Phobius"/>
    </source>
</evidence>
<comment type="caution">
    <text evidence="3">The sequence shown here is derived from an EMBL/GenBank/DDBJ whole genome shotgun (WGS) entry which is preliminary data.</text>
</comment>
<keyword evidence="1" id="KW-0472">Membrane</keyword>
<keyword evidence="4" id="KW-1185">Reference proteome</keyword>
<proteinExistence type="predicted"/>
<protein>
    <submittedName>
        <fullName evidence="3">Pilus assembly protein</fullName>
    </submittedName>
</protein>
<evidence type="ECO:0000313" key="3">
    <source>
        <dbReference type="EMBL" id="MDT7040997.1"/>
    </source>
</evidence>
<accession>A0ABU3K3M8</accession>
<keyword evidence="1" id="KW-1133">Transmembrane helix</keyword>
<name>A0ABU3K3M8_9BACT</name>
<feature type="transmembrane region" description="Helical" evidence="1">
    <location>
        <begin position="12"/>
        <end position="32"/>
    </location>
</feature>